<evidence type="ECO:0000313" key="10">
    <source>
        <dbReference type="Proteomes" id="UP000663720"/>
    </source>
</evidence>
<keyword evidence="3 7" id="KW-0862">Zinc</keyword>
<dbReference type="GO" id="GO:0000976">
    <property type="term" value="F:transcription cis-regulatory region binding"/>
    <property type="evidence" value="ECO:0007669"/>
    <property type="project" value="TreeGrafter"/>
</dbReference>
<dbReference type="Gene3D" id="1.10.10.10">
    <property type="entry name" value="Winged helix-like DNA-binding domain superfamily/Winged helix DNA-binding domain"/>
    <property type="match status" value="1"/>
</dbReference>
<evidence type="ECO:0000256" key="4">
    <source>
        <dbReference type="ARBA" id="ARBA00023015"/>
    </source>
</evidence>
<keyword evidence="2" id="KW-0678">Repressor</keyword>
<evidence type="ECO:0000256" key="2">
    <source>
        <dbReference type="ARBA" id="ARBA00022491"/>
    </source>
</evidence>
<feature type="binding site" evidence="8">
    <location>
        <position position="109"/>
    </location>
    <ligand>
        <name>Fe cation</name>
        <dbReference type="ChEBI" id="CHEBI:24875"/>
    </ligand>
</feature>
<dbReference type="AlphaFoldDB" id="A0A975B5N6"/>
<feature type="binding site" evidence="7">
    <location>
        <position position="120"/>
    </location>
    <ligand>
        <name>Zn(2+)</name>
        <dbReference type="ChEBI" id="CHEBI:29105"/>
    </ligand>
</feature>
<dbReference type="GO" id="GO:0008270">
    <property type="term" value="F:zinc ion binding"/>
    <property type="evidence" value="ECO:0007669"/>
    <property type="project" value="TreeGrafter"/>
</dbReference>
<comment type="cofactor">
    <cofactor evidence="8">
        <name>Mn(2+)</name>
        <dbReference type="ChEBI" id="CHEBI:29035"/>
    </cofactor>
    <cofactor evidence="8">
        <name>Fe(2+)</name>
        <dbReference type="ChEBI" id="CHEBI:29033"/>
    </cofactor>
    <text evidence="8">Binds 1 Mn(2+) or Fe(2+) ion per subunit.</text>
</comment>
<dbReference type="InterPro" id="IPR043135">
    <property type="entry name" value="Fur_C"/>
</dbReference>
<keyword evidence="7" id="KW-0479">Metal-binding</keyword>
<evidence type="ECO:0000256" key="8">
    <source>
        <dbReference type="PIRSR" id="PIRSR602481-2"/>
    </source>
</evidence>
<evidence type="ECO:0000256" key="5">
    <source>
        <dbReference type="ARBA" id="ARBA00023125"/>
    </source>
</evidence>
<reference evidence="9" key="1">
    <citation type="journal article" date="2021" name="Microb. Physiol.">
        <title>Proteogenomic Insights into the Physiology of Marine, Sulfate-Reducing, Filamentous Desulfonema limicola and Desulfonema magnum.</title>
        <authorList>
            <person name="Schnaars V."/>
            <person name="Wohlbrand L."/>
            <person name="Scheve S."/>
            <person name="Hinrichs C."/>
            <person name="Reinhardt R."/>
            <person name="Rabus R."/>
        </authorList>
    </citation>
    <scope>NUCLEOTIDE SEQUENCE</scope>
    <source>
        <strain evidence="9">5ac10</strain>
    </source>
</reference>
<comment type="cofactor">
    <cofactor evidence="7">
        <name>Zn(2+)</name>
        <dbReference type="ChEBI" id="CHEBI:29105"/>
    </cofactor>
    <text evidence="7">Binds 1 zinc ion per subunit.</text>
</comment>
<dbReference type="GO" id="GO:0003700">
    <property type="term" value="F:DNA-binding transcription factor activity"/>
    <property type="evidence" value="ECO:0007669"/>
    <property type="project" value="InterPro"/>
</dbReference>
<protein>
    <submittedName>
        <fullName evidence="9">Fur family transcriptional regulator</fullName>
    </submittedName>
</protein>
<accession>A0A975B5N6</accession>
<dbReference type="PANTHER" id="PTHR33202">
    <property type="entry name" value="ZINC UPTAKE REGULATION PROTEIN"/>
    <property type="match status" value="1"/>
</dbReference>
<keyword evidence="6" id="KW-0804">Transcription</keyword>
<feature type="binding site" evidence="7">
    <location>
        <position position="77"/>
    </location>
    <ligand>
        <name>Zn(2+)</name>
        <dbReference type="ChEBI" id="CHEBI:29105"/>
    </ligand>
</feature>
<keyword evidence="4" id="KW-0805">Transcription regulation</keyword>
<dbReference type="Gene3D" id="3.30.1490.190">
    <property type="match status" value="1"/>
</dbReference>
<evidence type="ECO:0000313" key="9">
    <source>
        <dbReference type="EMBL" id="QTA79268.1"/>
    </source>
</evidence>
<proteinExistence type="inferred from homology"/>
<dbReference type="InterPro" id="IPR036390">
    <property type="entry name" value="WH_DNA-bd_sf"/>
</dbReference>
<name>A0A975B5N6_9BACT</name>
<dbReference type="GO" id="GO:0045892">
    <property type="term" value="P:negative regulation of DNA-templated transcription"/>
    <property type="evidence" value="ECO:0007669"/>
    <property type="project" value="TreeGrafter"/>
</dbReference>
<dbReference type="SUPFAM" id="SSF46785">
    <property type="entry name" value="Winged helix' DNA-binding domain"/>
    <property type="match status" value="1"/>
</dbReference>
<feature type="binding site" evidence="7">
    <location>
        <position position="80"/>
    </location>
    <ligand>
        <name>Zn(2+)</name>
        <dbReference type="ChEBI" id="CHEBI:29105"/>
    </ligand>
</feature>
<keyword evidence="5" id="KW-0238">DNA-binding</keyword>
<comment type="similarity">
    <text evidence="1">Belongs to the Fur family.</text>
</comment>
<dbReference type="CDD" id="cd07153">
    <property type="entry name" value="Fur_like"/>
    <property type="match status" value="1"/>
</dbReference>
<gene>
    <name evidence="9" type="ORF">dnl_15260</name>
</gene>
<keyword evidence="8" id="KW-0408">Iron</keyword>
<dbReference type="Pfam" id="PF01475">
    <property type="entry name" value="FUR"/>
    <property type="match status" value="1"/>
</dbReference>
<evidence type="ECO:0000256" key="7">
    <source>
        <dbReference type="PIRSR" id="PIRSR602481-1"/>
    </source>
</evidence>
<dbReference type="GO" id="GO:1900376">
    <property type="term" value="P:regulation of secondary metabolite biosynthetic process"/>
    <property type="evidence" value="ECO:0007669"/>
    <property type="project" value="TreeGrafter"/>
</dbReference>
<dbReference type="KEGG" id="dli:dnl_15260"/>
<organism evidence="9 10">
    <name type="scientific">Desulfonema limicola</name>
    <dbReference type="NCBI Taxonomy" id="45656"/>
    <lineage>
        <taxon>Bacteria</taxon>
        <taxon>Pseudomonadati</taxon>
        <taxon>Thermodesulfobacteriota</taxon>
        <taxon>Desulfobacteria</taxon>
        <taxon>Desulfobacterales</taxon>
        <taxon>Desulfococcaceae</taxon>
        <taxon>Desulfonema</taxon>
    </lineage>
</organism>
<dbReference type="EMBL" id="CP061799">
    <property type="protein sequence ID" value="QTA79268.1"/>
    <property type="molecule type" value="Genomic_DNA"/>
</dbReference>
<keyword evidence="10" id="KW-1185">Reference proteome</keyword>
<feature type="binding site" evidence="7">
    <location>
        <position position="117"/>
    </location>
    <ligand>
        <name>Zn(2+)</name>
        <dbReference type="ChEBI" id="CHEBI:29105"/>
    </ligand>
</feature>
<evidence type="ECO:0000256" key="3">
    <source>
        <dbReference type="ARBA" id="ARBA00022833"/>
    </source>
</evidence>
<dbReference type="PANTHER" id="PTHR33202:SF7">
    <property type="entry name" value="FERRIC UPTAKE REGULATION PROTEIN"/>
    <property type="match status" value="1"/>
</dbReference>
<sequence length="135" mass="16046">MTRQRKVILEEIQTLRYHPSADEIYEAVRKKLPRISLGTVYRNLEILSELGRVQKLELGGRLKRFDWDVRKHYHIRCINCDRVDNAPMSFMKNMENSFTEATDYKIMDHQLEFLGLCPECMNKAIERNTLDNIAR</sequence>
<dbReference type="InterPro" id="IPR002481">
    <property type="entry name" value="FUR"/>
</dbReference>
<evidence type="ECO:0000256" key="1">
    <source>
        <dbReference type="ARBA" id="ARBA00007957"/>
    </source>
</evidence>
<dbReference type="InterPro" id="IPR036388">
    <property type="entry name" value="WH-like_DNA-bd_sf"/>
</dbReference>
<evidence type="ECO:0000256" key="6">
    <source>
        <dbReference type="ARBA" id="ARBA00023163"/>
    </source>
</evidence>
<dbReference type="Proteomes" id="UP000663720">
    <property type="component" value="Chromosome"/>
</dbReference>